<evidence type="ECO:0000259" key="4">
    <source>
        <dbReference type="PROSITE" id="PS01124"/>
    </source>
</evidence>
<dbReference type="SUPFAM" id="SSF55136">
    <property type="entry name" value="Probable bacterial effector-binding domain"/>
    <property type="match status" value="1"/>
</dbReference>
<dbReference type="SMART" id="SM00342">
    <property type="entry name" value="HTH_ARAC"/>
    <property type="match status" value="1"/>
</dbReference>
<keyword evidence="1" id="KW-0805">Transcription regulation</keyword>
<dbReference type="Gene3D" id="1.10.10.60">
    <property type="entry name" value="Homeodomain-like"/>
    <property type="match status" value="2"/>
</dbReference>
<dbReference type="EMBL" id="LT629763">
    <property type="protein sequence ID" value="SDR85829.1"/>
    <property type="molecule type" value="Genomic_DNA"/>
</dbReference>
<feature type="domain" description="HTH araC/xylS-type" evidence="4">
    <location>
        <begin position="40"/>
        <end position="138"/>
    </location>
</feature>
<dbReference type="InterPro" id="IPR018060">
    <property type="entry name" value="HTH_AraC"/>
</dbReference>
<dbReference type="AlphaFoldDB" id="A0A1H1MIN5"/>
<dbReference type="InterPro" id="IPR009057">
    <property type="entry name" value="Homeodomain-like_sf"/>
</dbReference>
<dbReference type="InterPro" id="IPR010499">
    <property type="entry name" value="AraC_E-bd"/>
</dbReference>
<dbReference type="PANTHER" id="PTHR47504">
    <property type="entry name" value="RIGHT ORIGIN-BINDING PROTEIN"/>
    <property type="match status" value="1"/>
</dbReference>
<evidence type="ECO:0000313" key="6">
    <source>
        <dbReference type="Proteomes" id="UP000243413"/>
    </source>
</evidence>
<evidence type="ECO:0000256" key="1">
    <source>
        <dbReference type="ARBA" id="ARBA00023015"/>
    </source>
</evidence>
<evidence type="ECO:0000256" key="3">
    <source>
        <dbReference type="ARBA" id="ARBA00023163"/>
    </source>
</evidence>
<name>A0A1H1MIN5_9GAMM</name>
<dbReference type="SMART" id="SM00871">
    <property type="entry name" value="AraC_E_bind"/>
    <property type="match status" value="1"/>
</dbReference>
<dbReference type="Pfam" id="PF06445">
    <property type="entry name" value="GyrI-like"/>
    <property type="match status" value="1"/>
</dbReference>
<dbReference type="SUPFAM" id="SSF46689">
    <property type="entry name" value="Homeodomain-like"/>
    <property type="match status" value="2"/>
</dbReference>
<evidence type="ECO:0000313" key="5">
    <source>
        <dbReference type="EMBL" id="SDR85829.1"/>
    </source>
</evidence>
<dbReference type="STRING" id="472181.SAMN05216271_0582"/>
<gene>
    <name evidence="5" type="ORF">SAMN05216271_0582</name>
</gene>
<proteinExistence type="predicted"/>
<dbReference type="InterPro" id="IPR029442">
    <property type="entry name" value="GyrI-like"/>
</dbReference>
<organism evidence="5 6">
    <name type="scientific">Halopseudomonas sabulinigri</name>
    <dbReference type="NCBI Taxonomy" id="472181"/>
    <lineage>
        <taxon>Bacteria</taxon>
        <taxon>Pseudomonadati</taxon>
        <taxon>Pseudomonadota</taxon>
        <taxon>Gammaproteobacteria</taxon>
        <taxon>Pseudomonadales</taxon>
        <taxon>Pseudomonadaceae</taxon>
        <taxon>Halopseudomonas</taxon>
    </lineage>
</organism>
<sequence length="326" mass="36875">MRSNANDLYLLRYRVSWLHSASTSRTTLQTSSDQRLTRIERVLSYIHCHLDDALSVENLAAQSCWSRWQFQRVFTAATGFTVAQYIRQLRLSRAAEMLISTPQRQLDIALSCGFETEISFSRSFRQMFGCAPGTYRQRGKRTGMLASINLQDAPRLPPAMHKPMLSIRVENRPAFETVGISAPVSGLFADSPDFATSVPALWGELLGRARAAQLDLSSLTLLGVLDLTHAEANQGRFPYWACLEPGVSGIADGFRVLQVPAQEYAVIPYHGPLEGLQNVLEWFIRHWLPESGYRGVNGFDLEIYDQRFRAGHVESYMEYWVPIKPR</sequence>
<dbReference type="Proteomes" id="UP000243413">
    <property type="component" value="Chromosome I"/>
</dbReference>
<keyword evidence="2" id="KW-0238">DNA-binding</keyword>
<keyword evidence="3" id="KW-0804">Transcription</keyword>
<evidence type="ECO:0000256" key="2">
    <source>
        <dbReference type="ARBA" id="ARBA00023125"/>
    </source>
</evidence>
<dbReference type="Gene3D" id="3.20.80.10">
    <property type="entry name" value="Regulatory factor, effector binding domain"/>
    <property type="match status" value="1"/>
</dbReference>
<protein>
    <submittedName>
        <fullName evidence="5">AraC family transcriptional regulator</fullName>
    </submittedName>
</protein>
<dbReference type="OrthoDB" id="2547276at2"/>
<dbReference type="InterPro" id="IPR011256">
    <property type="entry name" value="Reg_factor_effector_dom_sf"/>
</dbReference>
<reference evidence="6" key="1">
    <citation type="submission" date="2016-10" db="EMBL/GenBank/DDBJ databases">
        <authorList>
            <person name="Varghese N."/>
            <person name="Submissions S."/>
        </authorList>
    </citation>
    <scope>NUCLEOTIDE SEQUENCE [LARGE SCALE GENOMIC DNA]</scope>
    <source>
        <strain evidence="6">JCM 14963</strain>
    </source>
</reference>
<dbReference type="GO" id="GO:0003700">
    <property type="term" value="F:DNA-binding transcription factor activity"/>
    <property type="evidence" value="ECO:0007669"/>
    <property type="project" value="InterPro"/>
</dbReference>
<dbReference type="GO" id="GO:0043565">
    <property type="term" value="F:sequence-specific DNA binding"/>
    <property type="evidence" value="ECO:0007669"/>
    <property type="project" value="InterPro"/>
</dbReference>
<accession>A0A1H1MIN5</accession>
<dbReference type="PROSITE" id="PS01124">
    <property type="entry name" value="HTH_ARAC_FAMILY_2"/>
    <property type="match status" value="1"/>
</dbReference>
<dbReference type="InterPro" id="IPR050959">
    <property type="entry name" value="MarA-like"/>
</dbReference>
<dbReference type="Pfam" id="PF12833">
    <property type="entry name" value="HTH_18"/>
    <property type="match status" value="1"/>
</dbReference>
<dbReference type="PANTHER" id="PTHR47504:SF5">
    <property type="entry name" value="RIGHT ORIGIN-BINDING PROTEIN"/>
    <property type="match status" value="1"/>
</dbReference>